<gene>
    <name evidence="2" type="primary">tssE</name>
    <name evidence="2" type="ORF">E4L98_27860</name>
</gene>
<evidence type="ECO:0000313" key="3">
    <source>
        <dbReference type="Proteomes" id="UP000297729"/>
    </source>
</evidence>
<dbReference type="AlphaFoldDB" id="A0A4Y9RXW4"/>
<dbReference type="SUPFAM" id="SSF160719">
    <property type="entry name" value="gpW/gp25-like"/>
    <property type="match status" value="1"/>
</dbReference>
<keyword evidence="3" id="KW-1185">Reference proteome</keyword>
<dbReference type="InterPro" id="IPR017737">
    <property type="entry name" value="TssE1-like"/>
</dbReference>
<dbReference type="PANTHER" id="PTHR38595:SF2">
    <property type="entry name" value="TYPE VI SECRETION SYSTEM BASEPLATE SUBUNIT TSSE"/>
    <property type="match status" value="1"/>
</dbReference>
<dbReference type="EMBL" id="SPVG01000265">
    <property type="protein sequence ID" value="TFW13904.1"/>
    <property type="molecule type" value="Genomic_DNA"/>
</dbReference>
<proteinExistence type="predicted"/>
<protein>
    <submittedName>
        <fullName evidence="2">Type VI secretion system baseplate subunit TssE</fullName>
    </submittedName>
</protein>
<dbReference type="RefSeq" id="WP_135204798.1">
    <property type="nucleotide sequence ID" value="NZ_SPVG01000265.1"/>
</dbReference>
<dbReference type="PANTHER" id="PTHR38595">
    <property type="entry name" value="CYTOPLASMIC PROTEIN-RELATED"/>
    <property type="match status" value="1"/>
</dbReference>
<dbReference type="OrthoDB" id="119583at2"/>
<feature type="domain" description="IraD/Gp25-like" evidence="1">
    <location>
        <begin position="26"/>
        <end position="122"/>
    </location>
</feature>
<reference evidence="2 3" key="1">
    <citation type="submission" date="2019-03" db="EMBL/GenBank/DDBJ databases">
        <title>Draft Genome Sequence of Duganella callidus sp. nov., a Novel Duganella Species Isolated from Cultivated Soil.</title>
        <authorList>
            <person name="Raths R."/>
            <person name="Peta V."/>
            <person name="Bucking H."/>
        </authorList>
    </citation>
    <scope>NUCLEOTIDE SEQUENCE [LARGE SCALE GENOMIC DNA]</scope>
    <source>
        <strain evidence="2 3">DN04</strain>
    </source>
</reference>
<comment type="caution">
    <text evidence="2">The sequence shown here is derived from an EMBL/GenBank/DDBJ whole genome shotgun (WGS) entry which is preliminary data.</text>
</comment>
<name>A0A4Y9RXW4_9BURK</name>
<organism evidence="2 3">
    <name type="scientific">Duganella callida</name>
    <dbReference type="NCBI Taxonomy" id="2561932"/>
    <lineage>
        <taxon>Bacteria</taxon>
        <taxon>Pseudomonadati</taxon>
        <taxon>Pseudomonadota</taxon>
        <taxon>Betaproteobacteria</taxon>
        <taxon>Burkholderiales</taxon>
        <taxon>Oxalobacteraceae</taxon>
        <taxon>Telluria group</taxon>
        <taxon>Duganella</taxon>
    </lineage>
</organism>
<dbReference type="InterPro" id="IPR007048">
    <property type="entry name" value="IraD/Gp25-like"/>
</dbReference>
<evidence type="ECO:0000313" key="2">
    <source>
        <dbReference type="EMBL" id="TFW13904.1"/>
    </source>
</evidence>
<dbReference type="Pfam" id="PF04965">
    <property type="entry name" value="GPW_gp25"/>
    <property type="match status" value="1"/>
</dbReference>
<dbReference type="NCBIfam" id="TIGR03357">
    <property type="entry name" value="VI_zyme"/>
    <property type="match status" value="1"/>
</dbReference>
<dbReference type="InterPro" id="IPR053176">
    <property type="entry name" value="T6SS_TssE1-like"/>
</dbReference>
<sequence>MNGLAPGLLDRLLGDARMERGMTLEQYKDSVARDLEDLLNTRCALAPELMQDYPECARSIANYGLMDFAGMCMNSSEDRARICAALTTAIERHEPRLRNVQARLEYEPGSINRVSFAIIATLAGLSYQESVSFDAVLQPSSLHYSINRSARGGRT</sequence>
<evidence type="ECO:0000259" key="1">
    <source>
        <dbReference type="Pfam" id="PF04965"/>
    </source>
</evidence>
<dbReference type="Gene3D" id="3.10.450.40">
    <property type="match status" value="1"/>
</dbReference>
<dbReference type="Proteomes" id="UP000297729">
    <property type="component" value="Unassembled WGS sequence"/>
</dbReference>
<accession>A0A4Y9RXW4</accession>